<evidence type="ECO:0000259" key="9">
    <source>
        <dbReference type="Pfam" id="PF02879"/>
    </source>
</evidence>
<reference evidence="11 12" key="2">
    <citation type="journal article" date="2016" name="ISME J.">
        <title>Characterization of the first cultured representative of Verrucomicrobia subdivision 5 indicates the proposal of a novel phylum.</title>
        <authorList>
            <person name="Spring S."/>
            <person name="Bunk B."/>
            <person name="Sproer C."/>
            <person name="Schumann P."/>
            <person name="Rohde M."/>
            <person name="Tindall B.J."/>
            <person name="Klenk H.P."/>
        </authorList>
    </citation>
    <scope>NUCLEOTIDE SEQUENCE [LARGE SCALE GENOMIC DNA]</scope>
    <source>
        <strain evidence="11 12">L21-Fru-AB</strain>
    </source>
</reference>
<dbReference type="PRINTS" id="PR00509">
    <property type="entry name" value="PGMPMM"/>
</dbReference>
<feature type="domain" description="Alpha-D-phosphohexomutase C-terminal" evidence="7">
    <location>
        <begin position="365"/>
        <end position="435"/>
    </location>
</feature>
<feature type="domain" description="Alpha-D-phosphohexomutase alpha/beta/alpha" evidence="10">
    <location>
        <begin position="252"/>
        <end position="359"/>
    </location>
</feature>
<dbReference type="EMBL" id="CP010904">
    <property type="protein sequence ID" value="AKJ64885.1"/>
    <property type="molecule type" value="Genomic_DNA"/>
</dbReference>
<dbReference type="GO" id="GO:0004614">
    <property type="term" value="F:phosphoglucomutase activity"/>
    <property type="evidence" value="ECO:0007669"/>
    <property type="project" value="UniProtKB-EC"/>
</dbReference>
<dbReference type="InterPro" id="IPR005841">
    <property type="entry name" value="Alpha-D-phosphohexomutase_SF"/>
</dbReference>
<dbReference type="GO" id="GO:0005975">
    <property type="term" value="P:carbohydrate metabolic process"/>
    <property type="evidence" value="ECO:0007669"/>
    <property type="project" value="InterPro"/>
</dbReference>
<dbReference type="CDD" id="cd03089">
    <property type="entry name" value="PMM_PGM"/>
    <property type="match status" value="1"/>
</dbReference>
<name>A0A0G3EJC8_9BACT</name>
<dbReference type="PATRIC" id="fig|1609981.3.peg.1703"/>
<evidence type="ECO:0000259" key="7">
    <source>
        <dbReference type="Pfam" id="PF00408"/>
    </source>
</evidence>
<reference evidence="12" key="1">
    <citation type="submission" date="2015-02" db="EMBL/GenBank/DDBJ databases">
        <title>Description and complete genome sequence of the first cultured representative of the subdivision 5 of the Verrucomicrobia phylum.</title>
        <authorList>
            <person name="Spring S."/>
            <person name="Bunk B."/>
            <person name="Sproer C."/>
            <person name="Klenk H.-P."/>
        </authorList>
    </citation>
    <scope>NUCLEOTIDE SEQUENCE [LARGE SCALE GENOMIC DNA]</scope>
    <source>
        <strain evidence="12">L21-Fru-AB</strain>
    </source>
</reference>
<dbReference type="AlphaFoldDB" id="A0A0G3EJC8"/>
<dbReference type="OrthoDB" id="9803322at2"/>
<dbReference type="Gene3D" id="3.30.310.50">
    <property type="entry name" value="Alpha-D-phosphohexomutase, C-terminal domain"/>
    <property type="match status" value="1"/>
</dbReference>
<dbReference type="Pfam" id="PF02880">
    <property type="entry name" value="PGM_PMM_III"/>
    <property type="match status" value="1"/>
</dbReference>
<dbReference type="Proteomes" id="UP000035268">
    <property type="component" value="Chromosome"/>
</dbReference>
<dbReference type="InterPro" id="IPR005844">
    <property type="entry name" value="A-D-PHexomutase_a/b/a-I"/>
</dbReference>
<dbReference type="Pfam" id="PF02879">
    <property type="entry name" value="PGM_PMM_II"/>
    <property type="match status" value="1"/>
</dbReference>
<protein>
    <submittedName>
        <fullName evidence="11">Phosphomannomutase/phosphoglucomutase</fullName>
        <ecNumber evidence="11">5.4.2.2</ecNumber>
    </submittedName>
</protein>
<dbReference type="Pfam" id="PF02878">
    <property type="entry name" value="PGM_PMM_I"/>
    <property type="match status" value="1"/>
</dbReference>
<evidence type="ECO:0000256" key="3">
    <source>
        <dbReference type="ARBA" id="ARBA00022553"/>
    </source>
</evidence>
<evidence type="ECO:0000256" key="6">
    <source>
        <dbReference type="ARBA" id="ARBA00023235"/>
    </source>
</evidence>
<evidence type="ECO:0000259" key="8">
    <source>
        <dbReference type="Pfam" id="PF02878"/>
    </source>
</evidence>
<evidence type="ECO:0000259" key="10">
    <source>
        <dbReference type="Pfam" id="PF02880"/>
    </source>
</evidence>
<dbReference type="InterPro" id="IPR005843">
    <property type="entry name" value="A-D-PHexomutase_C"/>
</dbReference>
<evidence type="ECO:0000256" key="5">
    <source>
        <dbReference type="ARBA" id="ARBA00022842"/>
    </source>
</evidence>
<dbReference type="InterPro" id="IPR005845">
    <property type="entry name" value="A-D-PHexomutase_a/b/a-II"/>
</dbReference>
<sequence length="440" mass="48745">MAGIFKAYDVRGIYGDTLTDDTAYRIGRAFATYLKPRKVVVGYDMRPHSKALFDKLTLGLRQQGVDVIDIGLVSTPMCYYANGELGADGSVIITASHNSQEWNGFKMCRHAAIPLSGPEGIEDIERIVNEDAYDDPAAEMGALSTHDVKADYIAAIREYADVKKPLKVAVDYANAMGIAEGDVLEGLFEIVPLFKEYDGRFPNHEANPLKLETMEPLQAKVREEGCDFGIAFDGDADRAGFVDEHGDVVSMDKITALIAESLLKRKGGGVIFYDLRSSKAVKEIIEESGGEARMSRVGHAFIKNQMREADALFAGELSGHYYFRENYFAECSSLAAIHIANLIADTGKTLSQLIEPVSRYCASGEINSRVGDPDEVLERLRAEYGTGKVIELDGLSFEFDDFWFNVRKSNTEPLVRLNLEARTAEMMEQKRDEVLARIRA</sequence>
<comment type="cofactor">
    <cofactor evidence="1">
        <name>Mg(2+)</name>
        <dbReference type="ChEBI" id="CHEBI:18420"/>
    </cofactor>
</comment>
<dbReference type="STRING" id="1307763.L21SP4_01642"/>
<dbReference type="InterPro" id="IPR005846">
    <property type="entry name" value="A-D-PHexomutase_a/b/a-III"/>
</dbReference>
<accession>A0A0G3EJC8</accession>
<proteinExistence type="inferred from homology"/>
<comment type="similarity">
    <text evidence="2">Belongs to the phosphohexose mutase family.</text>
</comment>
<dbReference type="SUPFAM" id="SSF55957">
    <property type="entry name" value="Phosphoglucomutase, C-terminal domain"/>
    <property type="match status" value="1"/>
</dbReference>
<dbReference type="Pfam" id="PF00408">
    <property type="entry name" value="PGM_PMM_IV"/>
    <property type="match status" value="1"/>
</dbReference>
<keyword evidence="12" id="KW-1185">Reference proteome</keyword>
<dbReference type="PANTHER" id="PTHR43771:SF1">
    <property type="entry name" value="PHOSPHOMANNOMUTASE"/>
    <property type="match status" value="1"/>
</dbReference>
<feature type="domain" description="Alpha-D-phosphohexomutase alpha/beta/alpha" evidence="8">
    <location>
        <begin position="4"/>
        <end position="131"/>
    </location>
</feature>
<dbReference type="KEGG" id="vbl:L21SP4_01642"/>
<keyword evidence="6 11" id="KW-0413">Isomerase</keyword>
<keyword evidence="4" id="KW-0479">Metal-binding</keyword>
<evidence type="ECO:0000256" key="2">
    <source>
        <dbReference type="ARBA" id="ARBA00010231"/>
    </source>
</evidence>
<dbReference type="Gene3D" id="3.40.120.10">
    <property type="entry name" value="Alpha-D-Glucose-1,6-Bisphosphate, subunit A, domain 3"/>
    <property type="match status" value="3"/>
</dbReference>
<dbReference type="SUPFAM" id="SSF53738">
    <property type="entry name" value="Phosphoglucomutase, first 3 domains"/>
    <property type="match status" value="3"/>
</dbReference>
<evidence type="ECO:0000313" key="12">
    <source>
        <dbReference type="Proteomes" id="UP000035268"/>
    </source>
</evidence>
<dbReference type="InterPro" id="IPR036900">
    <property type="entry name" value="A-D-PHexomutase_C_sf"/>
</dbReference>
<dbReference type="GO" id="GO:0046872">
    <property type="term" value="F:metal ion binding"/>
    <property type="evidence" value="ECO:0007669"/>
    <property type="project" value="UniProtKB-KW"/>
</dbReference>
<keyword evidence="3" id="KW-0597">Phosphoprotein</keyword>
<dbReference type="InterPro" id="IPR016055">
    <property type="entry name" value="A-D-PHexomutase_a/b/a-I/II/III"/>
</dbReference>
<evidence type="ECO:0000313" key="11">
    <source>
        <dbReference type="EMBL" id="AKJ64885.1"/>
    </source>
</evidence>
<dbReference type="PANTHER" id="PTHR43771">
    <property type="entry name" value="PHOSPHOMANNOMUTASE"/>
    <property type="match status" value="1"/>
</dbReference>
<gene>
    <name evidence="11" type="primary">algC_2</name>
    <name evidence="11" type="ORF">L21SP4_01642</name>
</gene>
<feature type="domain" description="Alpha-D-phosphohexomutase alpha/beta/alpha" evidence="9">
    <location>
        <begin position="151"/>
        <end position="246"/>
    </location>
</feature>
<keyword evidence="5" id="KW-0460">Magnesium</keyword>
<evidence type="ECO:0000256" key="1">
    <source>
        <dbReference type="ARBA" id="ARBA00001946"/>
    </source>
</evidence>
<organism evidence="11 12">
    <name type="scientific">Kiritimatiella glycovorans</name>
    <dbReference type="NCBI Taxonomy" id="1307763"/>
    <lineage>
        <taxon>Bacteria</taxon>
        <taxon>Pseudomonadati</taxon>
        <taxon>Kiritimatiellota</taxon>
        <taxon>Kiritimatiellia</taxon>
        <taxon>Kiritimatiellales</taxon>
        <taxon>Kiritimatiellaceae</taxon>
        <taxon>Kiritimatiella</taxon>
    </lineage>
</organism>
<evidence type="ECO:0000256" key="4">
    <source>
        <dbReference type="ARBA" id="ARBA00022723"/>
    </source>
</evidence>
<dbReference type="EC" id="5.4.2.2" evidence="11"/>
<dbReference type="RefSeq" id="WP_052882169.1">
    <property type="nucleotide sequence ID" value="NZ_CP010904.1"/>
</dbReference>